<feature type="transmembrane region" description="Helical" evidence="1">
    <location>
        <begin position="182"/>
        <end position="203"/>
    </location>
</feature>
<dbReference type="EMBL" id="MFKW01000057">
    <property type="protein sequence ID" value="OGG50084.1"/>
    <property type="molecule type" value="Genomic_DNA"/>
</dbReference>
<feature type="transmembrane region" description="Helical" evidence="1">
    <location>
        <begin position="90"/>
        <end position="113"/>
    </location>
</feature>
<evidence type="ECO:0000256" key="1">
    <source>
        <dbReference type="SAM" id="Phobius"/>
    </source>
</evidence>
<proteinExistence type="predicted"/>
<dbReference type="Proteomes" id="UP000176445">
    <property type="component" value="Unassembled WGS sequence"/>
</dbReference>
<evidence type="ECO:0000313" key="2">
    <source>
        <dbReference type="EMBL" id="OGG50084.1"/>
    </source>
</evidence>
<dbReference type="SUPFAM" id="SSF103473">
    <property type="entry name" value="MFS general substrate transporter"/>
    <property type="match status" value="1"/>
</dbReference>
<feature type="transmembrane region" description="Helical" evidence="1">
    <location>
        <begin position="61"/>
        <end position="83"/>
    </location>
</feature>
<feature type="transmembrane region" description="Helical" evidence="1">
    <location>
        <begin position="26"/>
        <end position="49"/>
    </location>
</feature>
<organism evidence="2 3">
    <name type="scientific">Candidatus Kaiserbacteria bacterium RIFCSPHIGHO2_01_FULL_54_36b</name>
    <dbReference type="NCBI Taxonomy" id="1798483"/>
    <lineage>
        <taxon>Bacteria</taxon>
        <taxon>Candidatus Kaiseribacteriota</taxon>
    </lineage>
</organism>
<keyword evidence="1" id="KW-0472">Membrane</keyword>
<accession>A0A1F6CLF4</accession>
<keyword evidence="1" id="KW-1133">Transmembrane helix</keyword>
<name>A0A1F6CLF4_9BACT</name>
<reference evidence="2 3" key="1">
    <citation type="journal article" date="2016" name="Nat. Commun.">
        <title>Thousands of microbial genomes shed light on interconnected biogeochemical processes in an aquifer system.</title>
        <authorList>
            <person name="Anantharaman K."/>
            <person name="Brown C.T."/>
            <person name="Hug L.A."/>
            <person name="Sharon I."/>
            <person name="Castelle C.J."/>
            <person name="Probst A.J."/>
            <person name="Thomas B.C."/>
            <person name="Singh A."/>
            <person name="Wilkins M.J."/>
            <person name="Karaoz U."/>
            <person name="Brodie E.L."/>
            <person name="Williams K.H."/>
            <person name="Hubbard S.S."/>
            <person name="Banfield J.F."/>
        </authorList>
    </citation>
    <scope>NUCLEOTIDE SEQUENCE [LARGE SCALE GENOMIC DNA]</scope>
</reference>
<gene>
    <name evidence="2" type="ORF">A2704_06055</name>
</gene>
<comment type="caution">
    <text evidence="2">The sequence shown here is derived from an EMBL/GenBank/DDBJ whole genome shotgun (WGS) entry which is preliminary data.</text>
</comment>
<feature type="transmembrane region" description="Helical" evidence="1">
    <location>
        <begin position="119"/>
        <end position="138"/>
    </location>
</feature>
<sequence length="398" mass="42717">MRSLPLREPSLASPLRSMRALSTHRFLFRLALAGTNVFAWVFIFQYFYLVEPDIAHGLARVALLYALSQTITCLVTPFAARLLRSGARRALLLGTVAAASSFVVLGAALEGFWGGAEVPIALAAFACGLGVYRALYWIPYEAEAEAAGKRAKNIFAELFIALAPLLGGACVAASLYGPVWLLFGGACLILISVIPIFSLRDIHEGFSWGYRETFGHMIDPANRALVTQSFLEGIAGAALLLFWPLAIFLITGWSYGMLGVVLSLTFVLAIFMRSLVRKGLRKASLHASSTLNIVFAVTPWIFRMLVATPFGVILVDSYFHTTTPRRIGLDPVVFEQAADGGSFLDEYTALKEMALSLGRIALCAVGAAAALTVSLPVAFVVVFVCAGLAAAAVALKSR</sequence>
<protein>
    <recommendedName>
        <fullName evidence="4">Major facilitator superfamily (MFS) profile domain-containing protein</fullName>
    </recommendedName>
</protein>
<feature type="transmembrane region" description="Helical" evidence="1">
    <location>
        <begin position="158"/>
        <end position="176"/>
    </location>
</feature>
<keyword evidence="1" id="KW-0812">Transmembrane</keyword>
<evidence type="ECO:0000313" key="3">
    <source>
        <dbReference type="Proteomes" id="UP000176445"/>
    </source>
</evidence>
<feature type="transmembrane region" description="Helical" evidence="1">
    <location>
        <begin position="252"/>
        <end position="272"/>
    </location>
</feature>
<dbReference type="InterPro" id="IPR036259">
    <property type="entry name" value="MFS_trans_sf"/>
</dbReference>
<feature type="transmembrane region" description="Helical" evidence="1">
    <location>
        <begin position="224"/>
        <end position="246"/>
    </location>
</feature>
<feature type="transmembrane region" description="Helical" evidence="1">
    <location>
        <begin position="293"/>
        <end position="315"/>
    </location>
</feature>
<evidence type="ECO:0008006" key="4">
    <source>
        <dbReference type="Google" id="ProtNLM"/>
    </source>
</evidence>
<feature type="transmembrane region" description="Helical" evidence="1">
    <location>
        <begin position="375"/>
        <end position="395"/>
    </location>
</feature>
<dbReference type="AlphaFoldDB" id="A0A1F6CLF4"/>